<dbReference type="AlphaFoldDB" id="A0AAJ0FEV7"/>
<protein>
    <submittedName>
        <fullName evidence="2">Uncharacterized protein</fullName>
    </submittedName>
</protein>
<dbReference type="Proteomes" id="UP001239445">
    <property type="component" value="Unassembled WGS sequence"/>
</dbReference>
<organism evidence="2 3">
    <name type="scientific">Echria macrotheca</name>
    <dbReference type="NCBI Taxonomy" id="438768"/>
    <lineage>
        <taxon>Eukaryota</taxon>
        <taxon>Fungi</taxon>
        <taxon>Dikarya</taxon>
        <taxon>Ascomycota</taxon>
        <taxon>Pezizomycotina</taxon>
        <taxon>Sordariomycetes</taxon>
        <taxon>Sordariomycetidae</taxon>
        <taxon>Sordariales</taxon>
        <taxon>Schizotheciaceae</taxon>
        <taxon>Echria</taxon>
    </lineage>
</organism>
<accession>A0AAJ0FEV7</accession>
<reference evidence="2" key="1">
    <citation type="submission" date="2023-06" db="EMBL/GenBank/DDBJ databases">
        <title>Genome-scale phylogeny and comparative genomics of the fungal order Sordariales.</title>
        <authorList>
            <consortium name="Lawrence Berkeley National Laboratory"/>
            <person name="Hensen N."/>
            <person name="Bonometti L."/>
            <person name="Westerberg I."/>
            <person name="Brannstrom I.O."/>
            <person name="Guillou S."/>
            <person name="Cros-Aarteil S."/>
            <person name="Calhoun S."/>
            <person name="Haridas S."/>
            <person name="Kuo A."/>
            <person name="Mondo S."/>
            <person name="Pangilinan J."/>
            <person name="Riley R."/>
            <person name="Labutti K."/>
            <person name="Andreopoulos B."/>
            <person name="Lipzen A."/>
            <person name="Chen C."/>
            <person name="Yanf M."/>
            <person name="Daum C."/>
            <person name="Ng V."/>
            <person name="Clum A."/>
            <person name="Steindorff A."/>
            <person name="Ohm R."/>
            <person name="Martin F."/>
            <person name="Silar P."/>
            <person name="Natvig D."/>
            <person name="Lalanne C."/>
            <person name="Gautier V."/>
            <person name="Ament-Velasquez S.L."/>
            <person name="Kruys A."/>
            <person name="Hutchinson M.I."/>
            <person name="Powell A.J."/>
            <person name="Barry K."/>
            <person name="Miller A.N."/>
            <person name="Grigoriev I.V."/>
            <person name="Debuchy R."/>
            <person name="Gladieux P."/>
            <person name="Thoren M.H."/>
            <person name="Johannesson H."/>
        </authorList>
    </citation>
    <scope>NUCLEOTIDE SEQUENCE</scope>
    <source>
        <strain evidence="2">PSN4</strain>
    </source>
</reference>
<feature type="transmembrane region" description="Helical" evidence="1">
    <location>
        <begin position="14"/>
        <end position="32"/>
    </location>
</feature>
<name>A0AAJ0FEV7_9PEZI</name>
<dbReference type="GO" id="GO:0005743">
    <property type="term" value="C:mitochondrial inner membrane"/>
    <property type="evidence" value="ECO:0007669"/>
    <property type="project" value="InterPro"/>
</dbReference>
<gene>
    <name evidence="2" type="ORF">QBC47DRAFT_396710</name>
</gene>
<keyword evidence="3" id="KW-1185">Reference proteome</keyword>
<evidence type="ECO:0000313" key="2">
    <source>
        <dbReference type="EMBL" id="KAK1760723.1"/>
    </source>
</evidence>
<evidence type="ECO:0000313" key="3">
    <source>
        <dbReference type="Proteomes" id="UP001239445"/>
    </source>
</evidence>
<keyword evidence="1" id="KW-1133">Transmembrane helix</keyword>
<dbReference type="PANTHER" id="PTHR36987:SF1">
    <property type="entry name" value="NADH DEHYDROGENASE [UBIQUINONE] 1 BETA SUBCOMPLEX SUBUNIT 2"/>
    <property type="match status" value="1"/>
</dbReference>
<sequence>MAAGGDFKPHVPRLYRFAATGLGASMWFWLMWRAKKDGATTPMKPTRERVANTEIFTGPALLGWKHPWDH</sequence>
<comment type="caution">
    <text evidence="2">The sequence shown here is derived from an EMBL/GenBank/DDBJ whole genome shotgun (WGS) entry which is preliminary data.</text>
</comment>
<proteinExistence type="predicted"/>
<keyword evidence="1" id="KW-0812">Transmembrane</keyword>
<dbReference type="InterPro" id="IPR044980">
    <property type="entry name" value="NDUFB2_plant/fungi"/>
</dbReference>
<keyword evidence="1" id="KW-0472">Membrane</keyword>
<evidence type="ECO:0000256" key="1">
    <source>
        <dbReference type="SAM" id="Phobius"/>
    </source>
</evidence>
<dbReference type="EMBL" id="MU839827">
    <property type="protein sequence ID" value="KAK1760723.1"/>
    <property type="molecule type" value="Genomic_DNA"/>
</dbReference>
<dbReference type="GO" id="GO:0045271">
    <property type="term" value="C:respiratory chain complex I"/>
    <property type="evidence" value="ECO:0007669"/>
    <property type="project" value="InterPro"/>
</dbReference>
<dbReference type="PANTHER" id="PTHR36987">
    <property type="entry name" value="NADH DEHYDROGENASE [UBIQUINONE] 1 BETA SUBCOMPLEX SUBUNIT 2-LIKE"/>
    <property type="match status" value="1"/>
</dbReference>